<dbReference type="EMBL" id="JRES01001567">
    <property type="protein sequence ID" value="KNC21975.1"/>
    <property type="molecule type" value="Genomic_DNA"/>
</dbReference>
<keyword evidence="2" id="KW-1185">Reference proteome</keyword>
<evidence type="ECO:0000313" key="1">
    <source>
        <dbReference type="EMBL" id="KNC21975.1"/>
    </source>
</evidence>
<accession>A0A0L0BPG2</accession>
<proteinExistence type="predicted"/>
<evidence type="ECO:0000313" key="2">
    <source>
        <dbReference type="Proteomes" id="UP000037069"/>
    </source>
</evidence>
<name>A0A0L0BPG2_LUCCU</name>
<protein>
    <submittedName>
        <fullName evidence="1">Uncharacterized protein</fullName>
    </submittedName>
</protein>
<dbReference type="Proteomes" id="UP000037069">
    <property type="component" value="Unassembled WGS sequence"/>
</dbReference>
<organism evidence="1 2">
    <name type="scientific">Lucilia cuprina</name>
    <name type="common">Green bottle fly</name>
    <name type="synonym">Australian sheep blowfly</name>
    <dbReference type="NCBI Taxonomy" id="7375"/>
    <lineage>
        <taxon>Eukaryota</taxon>
        <taxon>Metazoa</taxon>
        <taxon>Ecdysozoa</taxon>
        <taxon>Arthropoda</taxon>
        <taxon>Hexapoda</taxon>
        <taxon>Insecta</taxon>
        <taxon>Pterygota</taxon>
        <taxon>Neoptera</taxon>
        <taxon>Endopterygota</taxon>
        <taxon>Diptera</taxon>
        <taxon>Brachycera</taxon>
        <taxon>Muscomorpha</taxon>
        <taxon>Oestroidea</taxon>
        <taxon>Calliphoridae</taxon>
        <taxon>Luciliinae</taxon>
        <taxon>Lucilia</taxon>
    </lineage>
</organism>
<gene>
    <name evidence="1" type="ORF">FF38_12142</name>
</gene>
<dbReference type="AlphaFoldDB" id="A0A0L0BPG2"/>
<comment type="caution">
    <text evidence="1">The sequence shown here is derived from an EMBL/GenBank/DDBJ whole genome shotgun (WGS) entry which is preliminary data.</text>
</comment>
<reference evidence="1 2" key="1">
    <citation type="journal article" date="2015" name="Nat. Commun.">
        <title>Lucilia cuprina genome unlocks parasitic fly biology to underpin future interventions.</title>
        <authorList>
            <person name="Anstead C.A."/>
            <person name="Korhonen P.K."/>
            <person name="Young N.D."/>
            <person name="Hall R.S."/>
            <person name="Jex A.R."/>
            <person name="Murali S.C."/>
            <person name="Hughes D.S."/>
            <person name="Lee S.F."/>
            <person name="Perry T."/>
            <person name="Stroehlein A.J."/>
            <person name="Ansell B.R."/>
            <person name="Breugelmans B."/>
            <person name="Hofmann A."/>
            <person name="Qu J."/>
            <person name="Dugan S."/>
            <person name="Lee S.L."/>
            <person name="Chao H."/>
            <person name="Dinh H."/>
            <person name="Han Y."/>
            <person name="Doddapaneni H.V."/>
            <person name="Worley K.C."/>
            <person name="Muzny D.M."/>
            <person name="Ioannidis P."/>
            <person name="Waterhouse R.M."/>
            <person name="Zdobnov E.M."/>
            <person name="James P.J."/>
            <person name="Bagnall N.H."/>
            <person name="Kotze A.C."/>
            <person name="Gibbs R.A."/>
            <person name="Richards S."/>
            <person name="Batterham P."/>
            <person name="Gasser R.B."/>
        </authorList>
    </citation>
    <scope>NUCLEOTIDE SEQUENCE [LARGE SCALE GENOMIC DNA]</scope>
    <source>
        <strain evidence="1 2">LS</strain>
        <tissue evidence="1">Full body</tissue>
    </source>
</reference>
<sequence>MIKNSLTKLQNRYTKILRICQSVVLMDRPMLVGKPLRKNYSVHHKGKKRVLKDFSSYKICKQMEF</sequence>